<gene>
    <name evidence="1" type="ORF">FD46_GL000010</name>
</gene>
<dbReference type="AlphaFoldDB" id="A0A0R1MJG5"/>
<evidence type="ECO:0000313" key="1">
    <source>
        <dbReference type="EMBL" id="KRL04008.1"/>
    </source>
</evidence>
<keyword evidence="2" id="KW-1185">Reference proteome</keyword>
<comment type="caution">
    <text evidence="1">The sequence shown here is derived from an EMBL/GenBank/DDBJ whole genome shotgun (WGS) entry which is preliminary data.</text>
</comment>
<proteinExistence type="predicted"/>
<dbReference type="STRING" id="1423777.FD46_GL000010"/>
<dbReference type="RefSeq" id="WP_157047112.1">
    <property type="nucleotide sequence ID" value="NZ_AZEH01000041.1"/>
</dbReference>
<evidence type="ECO:0000313" key="2">
    <source>
        <dbReference type="Proteomes" id="UP000051686"/>
    </source>
</evidence>
<organism evidence="1 2">
    <name type="scientific">Liquorilactobacillus oeni DSM 19972</name>
    <dbReference type="NCBI Taxonomy" id="1423777"/>
    <lineage>
        <taxon>Bacteria</taxon>
        <taxon>Bacillati</taxon>
        <taxon>Bacillota</taxon>
        <taxon>Bacilli</taxon>
        <taxon>Lactobacillales</taxon>
        <taxon>Lactobacillaceae</taxon>
        <taxon>Liquorilactobacillus</taxon>
    </lineage>
</organism>
<dbReference type="EMBL" id="AZEH01000041">
    <property type="protein sequence ID" value="KRL04008.1"/>
    <property type="molecule type" value="Genomic_DNA"/>
</dbReference>
<accession>A0A0R1MJG5</accession>
<dbReference type="Proteomes" id="UP000051686">
    <property type="component" value="Unassembled WGS sequence"/>
</dbReference>
<reference evidence="1 2" key="1">
    <citation type="journal article" date="2015" name="Genome Announc.">
        <title>Expanding the biotechnology potential of lactobacilli through comparative genomics of 213 strains and associated genera.</title>
        <authorList>
            <person name="Sun Z."/>
            <person name="Harris H.M."/>
            <person name="McCann A."/>
            <person name="Guo C."/>
            <person name="Argimon S."/>
            <person name="Zhang W."/>
            <person name="Yang X."/>
            <person name="Jeffery I.B."/>
            <person name="Cooney J.C."/>
            <person name="Kagawa T.F."/>
            <person name="Liu W."/>
            <person name="Song Y."/>
            <person name="Salvetti E."/>
            <person name="Wrobel A."/>
            <person name="Rasinkangas P."/>
            <person name="Parkhill J."/>
            <person name="Rea M.C."/>
            <person name="O'Sullivan O."/>
            <person name="Ritari J."/>
            <person name="Douillard F.P."/>
            <person name="Paul Ross R."/>
            <person name="Yang R."/>
            <person name="Briner A.E."/>
            <person name="Felis G.E."/>
            <person name="de Vos W.M."/>
            <person name="Barrangou R."/>
            <person name="Klaenhammer T.R."/>
            <person name="Caufield P.W."/>
            <person name="Cui Y."/>
            <person name="Zhang H."/>
            <person name="O'Toole P.W."/>
        </authorList>
    </citation>
    <scope>NUCLEOTIDE SEQUENCE [LARGE SCALE GENOMIC DNA]</scope>
    <source>
        <strain evidence="1 2">DSM 19972</strain>
    </source>
</reference>
<protein>
    <submittedName>
        <fullName evidence="1">Uncharacterized protein</fullName>
    </submittedName>
</protein>
<dbReference type="PATRIC" id="fig|1423777.3.peg.11"/>
<sequence length="53" mass="6229">MGSRFAKSDQKTRAYFTFEHQVHACEQQERQIVAKKRRAGDWKKAGSISAFRR</sequence>
<name>A0A0R1MJG5_9LACO</name>